<feature type="chain" id="PRO_5047393902" evidence="9">
    <location>
        <begin position="33"/>
        <end position="1042"/>
    </location>
</feature>
<evidence type="ECO:0000256" key="7">
    <source>
        <dbReference type="ARBA" id="ARBA00023180"/>
    </source>
</evidence>
<keyword evidence="14" id="KW-1185">Reference proteome</keyword>
<feature type="domain" description="Ig-like" evidence="13">
    <location>
        <begin position="218"/>
        <end position="312"/>
    </location>
</feature>
<proteinExistence type="inferred from homology"/>
<dbReference type="PANTHER" id="PTHR45813:SF2">
    <property type="entry name" value="ADHESION G-PROTEIN COUPLED RECEPTOR F3"/>
    <property type="match status" value="1"/>
</dbReference>
<dbReference type="Pfam" id="PF01825">
    <property type="entry name" value="GPS"/>
    <property type="match status" value="1"/>
</dbReference>
<dbReference type="InterPro" id="IPR051587">
    <property type="entry name" value="Adhesion_GPCR"/>
</dbReference>
<comment type="similarity">
    <text evidence="2">Belongs to the G-protein coupled receptor 2 family. Adhesion G-protein coupled receptor (ADGR) subfamily.</text>
</comment>
<feature type="domain" description="SEA" evidence="10">
    <location>
        <begin position="128"/>
        <end position="234"/>
    </location>
</feature>
<keyword evidence="15" id="KW-0675">Receptor</keyword>
<keyword evidence="6" id="KW-1015">Disulfide bond</keyword>
<evidence type="ECO:0000256" key="6">
    <source>
        <dbReference type="ARBA" id="ARBA00023157"/>
    </source>
</evidence>
<keyword evidence="9" id="KW-0732">Signal</keyword>
<dbReference type="RefSeq" id="XP_014066961.2">
    <property type="nucleotide sequence ID" value="XM_014211486.2"/>
</dbReference>
<dbReference type="InterPro" id="IPR000832">
    <property type="entry name" value="GPCR_2_secretin-like"/>
</dbReference>
<evidence type="ECO:0000256" key="3">
    <source>
        <dbReference type="ARBA" id="ARBA00022692"/>
    </source>
</evidence>
<feature type="transmembrane region" description="Helical" evidence="8">
    <location>
        <begin position="788"/>
        <end position="808"/>
    </location>
</feature>
<evidence type="ECO:0000256" key="5">
    <source>
        <dbReference type="ARBA" id="ARBA00023136"/>
    </source>
</evidence>
<dbReference type="InterPro" id="IPR000203">
    <property type="entry name" value="GPS"/>
</dbReference>
<evidence type="ECO:0000259" key="11">
    <source>
        <dbReference type="PROSITE" id="PS50221"/>
    </source>
</evidence>
<dbReference type="PROSITE" id="PS50024">
    <property type="entry name" value="SEA"/>
    <property type="match status" value="1"/>
</dbReference>
<accession>A0A1S3SRJ7</accession>
<protein>
    <submittedName>
        <fullName evidence="15">Adhesion G-protein coupled receptor F1</fullName>
    </submittedName>
</protein>
<feature type="transmembrane region" description="Helical" evidence="8">
    <location>
        <begin position="954"/>
        <end position="975"/>
    </location>
</feature>
<feature type="transmembrane region" description="Helical" evidence="8">
    <location>
        <begin position="907"/>
        <end position="933"/>
    </location>
</feature>
<dbReference type="Gene3D" id="2.60.220.50">
    <property type="match status" value="1"/>
</dbReference>
<dbReference type="InterPro" id="IPR036364">
    <property type="entry name" value="SEA_dom_sf"/>
</dbReference>
<dbReference type="Proteomes" id="UP001652741">
    <property type="component" value="Chromosome ssa09"/>
</dbReference>
<feature type="transmembrane region" description="Helical" evidence="8">
    <location>
        <begin position="828"/>
        <end position="850"/>
    </location>
</feature>
<sequence>MILSRETRKRGYKMKTFILLYFLGLTCNKVSANDNSTKVYYVVLRTEASIPDNVTDAILKSFRMDNPVSVDTLKVTTDCVPVQNKTLCKCTPGHIWSVAVCQSSPDCCKQKNCTFETTKTNPMCLPETRVTVTGQLNIPGEVYFESYSNPNSVEYQTLLGKLLPMLKRVYSTLNSFDDIRITGFSRGSVIVAFEMNLNNVLADVLARKTAELEKILNSTFTLETAGVVEITVPEGPVKYDSNQSILCQTKDDMKPIEWVLKRSDNKTFDITTGTDATVMPTSKSTTIYLKHATEIWEGLYTCVFNPISSNVTINHKASATLDIALLPQIDISSTPQFPDCYKIDNANSRIFVRVQCEIKNSTENYTVTWNSTNTESPLNEQQDVTSNGIIYRIDTTVSCNSLREPAVTCTFMNILSQEKNATVNIPVIYSNSKFCQAEGAWSNAKADYTAVLKCKDGIGKTQRRCSSNGVWEEEISNCVNVDLHDILIDSQNLAIGLGSVEKNSANIFSRLKSSTDKSETINTFANVNASVSILFTMNNAINASQKLYKLNKGQLQDALISSSNLLDSSLEKSWSPKPDRANISMAEKYLISVEGLVIQSNVENTTYQHTNIELNGCEPQPEKHCENKVFNVTVIIGTSSMMVKTIGFKSLSNYLPKPQQTDADPNSIVVSTTIGQGSSDISIDFQLIRERPRNHKIQCVYWDFTKRQWSDEGCKWSGPENENHCECNHLSSFTTLMSKKPENLPYMKEITYVGLGISIVSLLSCLVIECIVWKSVVKSSVSYCRHTAHINICLCLLIADCSFLASAFPDKIPENWCQIFVVIKHLCYLSMFFWMLCLSIMVLHQMIFMFHQMSKKFCLGLCFSVGYCCPLLIVFITFITYNSGQKDYYYTSEACWLIYGGFLKGSIFAFILPVGTIVVINVFCMLVVIIRLLRPSLEVNTKDEKEVAKGILKAVVLLTPIFGGTWIFGFFVLMFDITKGPIAYLVNYAFTLLNAFQGLFILLTAYFGEKPIRVALLKYFNLKQVQSAVSESSKLASTMKTK</sequence>
<dbReference type="PRINTS" id="PR00249">
    <property type="entry name" value="GPCRSECRETIN"/>
</dbReference>
<dbReference type="Pfam" id="PF01390">
    <property type="entry name" value="SEA"/>
    <property type="match status" value="1"/>
</dbReference>
<dbReference type="InterPro" id="IPR046338">
    <property type="entry name" value="GAIN_dom_sf"/>
</dbReference>
<dbReference type="InterPro" id="IPR057244">
    <property type="entry name" value="GAIN_B"/>
</dbReference>
<evidence type="ECO:0000313" key="14">
    <source>
        <dbReference type="Proteomes" id="UP001652741"/>
    </source>
</evidence>
<gene>
    <name evidence="15" type="primary">adgrf3a</name>
</gene>
<dbReference type="SUPFAM" id="SSF81321">
    <property type="entry name" value="Family A G protein-coupled receptor-like"/>
    <property type="match status" value="1"/>
</dbReference>
<keyword evidence="3 8" id="KW-0812">Transmembrane</keyword>
<keyword evidence="7" id="KW-0325">Glycoprotein</keyword>
<feature type="domain" description="GAIN-B" evidence="11">
    <location>
        <begin position="601"/>
        <end position="743"/>
    </location>
</feature>
<evidence type="ECO:0000259" key="10">
    <source>
        <dbReference type="PROSITE" id="PS50024"/>
    </source>
</evidence>
<keyword evidence="5 8" id="KW-0472">Membrane</keyword>
<dbReference type="GeneID" id="106611346"/>
<name>A0A1S3SRJ7_SALSA</name>
<keyword evidence="4 8" id="KW-1133">Transmembrane helix</keyword>
<organism evidence="14 15">
    <name type="scientific">Salmo salar</name>
    <name type="common">Atlantic salmon</name>
    <dbReference type="NCBI Taxonomy" id="8030"/>
    <lineage>
        <taxon>Eukaryota</taxon>
        <taxon>Metazoa</taxon>
        <taxon>Chordata</taxon>
        <taxon>Craniata</taxon>
        <taxon>Vertebrata</taxon>
        <taxon>Euteleostomi</taxon>
        <taxon>Actinopterygii</taxon>
        <taxon>Neopterygii</taxon>
        <taxon>Teleostei</taxon>
        <taxon>Protacanthopterygii</taxon>
        <taxon>Salmoniformes</taxon>
        <taxon>Salmonidae</taxon>
        <taxon>Salmoninae</taxon>
        <taxon>Salmo</taxon>
    </lineage>
</organism>
<evidence type="ECO:0000256" key="4">
    <source>
        <dbReference type="ARBA" id="ARBA00022989"/>
    </source>
</evidence>
<reference evidence="15" key="1">
    <citation type="submission" date="2025-08" db="UniProtKB">
        <authorList>
            <consortium name="RefSeq"/>
        </authorList>
    </citation>
    <scope>IDENTIFICATION</scope>
</reference>
<dbReference type="InterPro" id="IPR007110">
    <property type="entry name" value="Ig-like_dom"/>
</dbReference>
<dbReference type="SMART" id="SM00303">
    <property type="entry name" value="GPS"/>
    <property type="match status" value="1"/>
</dbReference>
<evidence type="ECO:0000259" key="12">
    <source>
        <dbReference type="PROSITE" id="PS50261"/>
    </source>
</evidence>
<evidence type="ECO:0000256" key="2">
    <source>
        <dbReference type="ARBA" id="ARBA00007343"/>
    </source>
</evidence>
<comment type="subcellular location">
    <subcellularLocation>
        <location evidence="1">Membrane</location>
        <topology evidence="1">Multi-pass membrane protein</topology>
    </subcellularLocation>
</comment>
<feature type="transmembrane region" description="Helical" evidence="8">
    <location>
        <begin position="981"/>
        <end position="1008"/>
    </location>
</feature>
<dbReference type="PROSITE" id="PS50261">
    <property type="entry name" value="G_PROTEIN_RECEP_F2_4"/>
    <property type="match status" value="1"/>
</dbReference>
<evidence type="ECO:0000313" key="15">
    <source>
        <dbReference type="RefSeq" id="XP_014066961.2"/>
    </source>
</evidence>
<dbReference type="InterPro" id="IPR017981">
    <property type="entry name" value="GPCR_2-like_7TM"/>
</dbReference>
<evidence type="ECO:0000259" key="13">
    <source>
        <dbReference type="PROSITE" id="PS50835"/>
    </source>
</evidence>
<feature type="transmembrane region" description="Helical" evidence="8">
    <location>
        <begin position="750"/>
        <end position="776"/>
    </location>
</feature>
<dbReference type="Pfam" id="PF00002">
    <property type="entry name" value="7tm_2"/>
    <property type="match status" value="1"/>
</dbReference>
<dbReference type="PROSITE" id="PS50221">
    <property type="entry name" value="GAIN_B"/>
    <property type="match status" value="1"/>
</dbReference>
<dbReference type="PROSITE" id="PS50835">
    <property type="entry name" value="IG_LIKE"/>
    <property type="match status" value="1"/>
</dbReference>
<dbReference type="SUPFAM" id="SSF82671">
    <property type="entry name" value="SEA domain"/>
    <property type="match status" value="1"/>
</dbReference>
<dbReference type="AlphaFoldDB" id="A0A1S3SRJ7"/>
<dbReference type="PANTHER" id="PTHR45813">
    <property type="entry name" value="IG-LIKE DOMAIN-CONTAINING PROTEIN"/>
    <property type="match status" value="1"/>
</dbReference>
<feature type="transmembrane region" description="Helical" evidence="8">
    <location>
        <begin position="857"/>
        <end position="881"/>
    </location>
</feature>
<evidence type="ECO:0000256" key="8">
    <source>
        <dbReference type="SAM" id="Phobius"/>
    </source>
</evidence>
<feature type="signal peptide" evidence="9">
    <location>
        <begin position="1"/>
        <end position="32"/>
    </location>
</feature>
<dbReference type="InterPro" id="IPR000082">
    <property type="entry name" value="SEA_dom"/>
</dbReference>
<dbReference type="Gene3D" id="1.20.1070.10">
    <property type="entry name" value="Rhodopsin 7-helix transmembrane proteins"/>
    <property type="match status" value="1"/>
</dbReference>
<evidence type="ECO:0000256" key="1">
    <source>
        <dbReference type="ARBA" id="ARBA00004141"/>
    </source>
</evidence>
<evidence type="ECO:0000256" key="9">
    <source>
        <dbReference type="SAM" id="SignalP"/>
    </source>
</evidence>
<feature type="domain" description="G-protein coupled receptors family 2 profile 2" evidence="12">
    <location>
        <begin position="747"/>
        <end position="1009"/>
    </location>
</feature>